<evidence type="ECO:0000256" key="3">
    <source>
        <dbReference type="ARBA" id="ARBA00022723"/>
    </source>
</evidence>
<dbReference type="CDD" id="cd10001">
    <property type="entry name" value="HDAC_classII_APAH"/>
    <property type="match status" value="1"/>
</dbReference>
<feature type="domain" description="Histone deacetylase" evidence="6">
    <location>
        <begin position="32"/>
        <end position="333"/>
    </location>
</feature>
<evidence type="ECO:0000259" key="6">
    <source>
        <dbReference type="Pfam" id="PF00850"/>
    </source>
</evidence>
<keyword evidence="3" id="KW-0479">Metal-binding</keyword>
<comment type="similarity">
    <text evidence="2">Belongs to the histone deacetylase family.</text>
</comment>
<dbReference type="Pfam" id="PF00850">
    <property type="entry name" value="Hist_deacetyl"/>
    <property type="match status" value="1"/>
</dbReference>
<dbReference type="EMBL" id="BMHL01000002">
    <property type="protein sequence ID" value="GGC29496.1"/>
    <property type="molecule type" value="Genomic_DNA"/>
</dbReference>
<dbReference type="RefSeq" id="WP_115782696.1">
    <property type="nucleotide sequence ID" value="NZ_BMHL01000002.1"/>
</dbReference>
<accession>A0ABQ1LT30</accession>
<evidence type="ECO:0000256" key="5">
    <source>
        <dbReference type="ARBA" id="ARBA00022833"/>
    </source>
</evidence>
<keyword evidence="8" id="KW-1185">Reference proteome</keyword>
<dbReference type="InterPro" id="IPR000286">
    <property type="entry name" value="HDACs"/>
</dbReference>
<dbReference type="PRINTS" id="PR01270">
    <property type="entry name" value="HDASUPER"/>
</dbReference>
<dbReference type="PANTHER" id="PTHR10625:SF17">
    <property type="entry name" value="HISTONE DEACETYLASE 8"/>
    <property type="match status" value="1"/>
</dbReference>
<keyword evidence="4" id="KW-0378">Hydrolase</keyword>
<reference evidence="8" key="1">
    <citation type="journal article" date="2019" name="Int. J. Syst. Evol. Microbiol.">
        <title>The Global Catalogue of Microorganisms (GCM) 10K type strain sequencing project: providing services to taxonomists for standard genome sequencing and annotation.</title>
        <authorList>
            <consortium name="The Broad Institute Genomics Platform"/>
            <consortium name="The Broad Institute Genome Sequencing Center for Infectious Disease"/>
            <person name="Wu L."/>
            <person name="Ma J."/>
        </authorList>
    </citation>
    <scope>NUCLEOTIDE SEQUENCE [LARGE SCALE GENOMIC DNA]</scope>
    <source>
        <strain evidence="8">CGMCC 1.15103</strain>
    </source>
</reference>
<protein>
    <submittedName>
        <fullName evidence="7">Acetylpolyamine amidohydrolase</fullName>
    </submittedName>
</protein>
<dbReference type="Proteomes" id="UP000602004">
    <property type="component" value="Unassembled WGS sequence"/>
</dbReference>
<proteinExistence type="inferred from homology"/>
<dbReference type="Gene3D" id="3.40.800.20">
    <property type="entry name" value="Histone deacetylase domain"/>
    <property type="match status" value="1"/>
</dbReference>
<gene>
    <name evidence="7" type="ORF">GCM10011400_15140</name>
</gene>
<sequence length="338" mass="36408">MKVFYCESQREHDPGPVVVHGRTTAYTEQSARADVLLAAALAAGCVAHVPDDFGLSSVEPVHTARYLDFLRDGLDTWRRATGVAGPMVPSFHPFGEASVYPDSIVGRCGFHVADTTSPISDGSWRAILRSAHAAHHAARAVLDGDAVAYALCRPPGHHAERERAGGFCYVNNVAVAVEQLRTRFRRIAIVDVDVHHGNGQQSIYYADPDVLTISLHVDPVVAYPFFSGGESERGTGAALGCNHNYPMPKGTTDGLYLAALDVACAEIAGFAPEALVVALGLDASKHDPFAYFQITERGFSRIGARLAKLRLPTVLVQEGGYLAPDLGENLRGFLRAWF</sequence>
<dbReference type="InterPro" id="IPR037138">
    <property type="entry name" value="His_deacetylse_dom_sf"/>
</dbReference>
<evidence type="ECO:0000256" key="4">
    <source>
        <dbReference type="ARBA" id="ARBA00022801"/>
    </source>
</evidence>
<evidence type="ECO:0000313" key="8">
    <source>
        <dbReference type="Proteomes" id="UP000602004"/>
    </source>
</evidence>
<comment type="caution">
    <text evidence="7">The sequence shown here is derived from an EMBL/GenBank/DDBJ whole genome shotgun (WGS) entry which is preliminary data.</text>
</comment>
<comment type="cofactor">
    <cofactor evidence="1">
        <name>Zn(2+)</name>
        <dbReference type="ChEBI" id="CHEBI:29105"/>
    </cofactor>
</comment>
<evidence type="ECO:0000313" key="7">
    <source>
        <dbReference type="EMBL" id="GGC29496.1"/>
    </source>
</evidence>
<dbReference type="InterPro" id="IPR023801">
    <property type="entry name" value="His_deacetylse_dom"/>
</dbReference>
<keyword evidence="5" id="KW-0862">Zinc</keyword>
<dbReference type="InterPro" id="IPR023696">
    <property type="entry name" value="Ureohydrolase_dom_sf"/>
</dbReference>
<dbReference type="PANTHER" id="PTHR10625">
    <property type="entry name" value="HISTONE DEACETYLASE HDAC1-RELATED"/>
    <property type="match status" value="1"/>
</dbReference>
<name>A0ABQ1LT30_9BURK</name>
<evidence type="ECO:0000256" key="2">
    <source>
        <dbReference type="ARBA" id="ARBA00005947"/>
    </source>
</evidence>
<evidence type="ECO:0000256" key="1">
    <source>
        <dbReference type="ARBA" id="ARBA00001947"/>
    </source>
</evidence>
<dbReference type="SUPFAM" id="SSF52768">
    <property type="entry name" value="Arginase/deacetylase"/>
    <property type="match status" value="1"/>
</dbReference>
<organism evidence="7 8">
    <name type="scientific">Paraburkholderia caffeinilytica</name>
    <dbReference type="NCBI Taxonomy" id="1761016"/>
    <lineage>
        <taxon>Bacteria</taxon>
        <taxon>Pseudomonadati</taxon>
        <taxon>Pseudomonadota</taxon>
        <taxon>Betaproteobacteria</taxon>
        <taxon>Burkholderiales</taxon>
        <taxon>Burkholderiaceae</taxon>
        <taxon>Paraburkholderia</taxon>
    </lineage>
</organism>